<dbReference type="RefSeq" id="WP_067015564.1">
    <property type="nucleotide sequence ID" value="NZ_KQ949075.1"/>
</dbReference>
<evidence type="ECO:0008006" key="3">
    <source>
        <dbReference type="Google" id="ProtNLM"/>
    </source>
</evidence>
<dbReference type="Proteomes" id="UP000053260">
    <property type="component" value="Unassembled WGS sequence"/>
</dbReference>
<dbReference type="EMBL" id="LMXB01000011">
    <property type="protein sequence ID" value="KUO22704.1"/>
    <property type="molecule type" value="Genomic_DNA"/>
</dbReference>
<dbReference type="OrthoDB" id="4533444at2"/>
<keyword evidence="2" id="KW-1185">Reference proteome</keyword>
<dbReference type="PANTHER" id="PTHR34613:SF1">
    <property type="entry name" value="SLL6017 PROTEIN"/>
    <property type="match status" value="1"/>
</dbReference>
<proteinExistence type="predicted"/>
<dbReference type="AlphaFoldDB" id="A0A101V552"/>
<name>A0A101V552_9ACTN</name>
<sequence length="289" mass="32290">MHHESLHQVFQQDTKLLVTSMQGLLGLSIGPVLEITPLDTVTTELMPVERRVDALFQLDTEKTRYVVALESQGKPDADKRRSWPYYLAYLGERYDADAVLIVLTDEPLTERWAAQPIASGFPERPSLIAQPHVLGPTSVPLISSADEARGDIALWVLSSLVHGRRPANAGILTALAQELKDMDPDEAVVYAEYVEAGLTGSEVVEIWRQLMSTKIFYRSAAAQQVRAEVREEVRAEERAQAVLMVLERRGLEVPDGVRERVLSCRDSEELSALVDRAWEVTRAQDLFGD</sequence>
<reference evidence="1 2" key="1">
    <citation type="submission" date="2015-10" db="EMBL/GenBank/DDBJ databases">
        <title>Draft genome sequence of Streptomyces sp. RV15, isolated from a marine sponge.</title>
        <authorList>
            <person name="Ruckert C."/>
            <person name="Abdelmohsen U.R."/>
            <person name="Winkler A."/>
            <person name="Hentschel U."/>
            <person name="Kalinowski J."/>
            <person name="Kampfer P."/>
            <person name="Glaeser S."/>
        </authorList>
    </citation>
    <scope>NUCLEOTIDE SEQUENCE [LARGE SCALE GENOMIC DNA]</scope>
    <source>
        <strain evidence="1 2">RV15</strain>
    </source>
</reference>
<gene>
    <name evidence="1" type="ORF">AQJ91_02565</name>
</gene>
<comment type="caution">
    <text evidence="1">The sequence shown here is derived from an EMBL/GenBank/DDBJ whole genome shotgun (WGS) entry which is preliminary data.</text>
</comment>
<dbReference type="PANTHER" id="PTHR34613">
    <property type="entry name" value="SLL0800 PROTEIN"/>
    <property type="match status" value="1"/>
</dbReference>
<dbReference type="STRING" id="909626.AQJ91_02565"/>
<protein>
    <recommendedName>
        <fullName evidence="3">Transposase (putative) YhgA-like domain-containing protein</fullName>
    </recommendedName>
</protein>
<evidence type="ECO:0000313" key="2">
    <source>
        <dbReference type="Proteomes" id="UP000053260"/>
    </source>
</evidence>
<evidence type="ECO:0000313" key="1">
    <source>
        <dbReference type="EMBL" id="KUO22704.1"/>
    </source>
</evidence>
<accession>A0A101V552</accession>
<organism evidence="1 2">
    <name type="scientific">Streptomyces dysideae</name>
    <dbReference type="NCBI Taxonomy" id="909626"/>
    <lineage>
        <taxon>Bacteria</taxon>
        <taxon>Bacillati</taxon>
        <taxon>Actinomycetota</taxon>
        <taxon>Actinomycetes</taxon>
        <taxon>Kitasatosporales</taxon>
        <taxon>Streptomycetaceae</taxon>
        <taxon>Streptomyces</taxon>
    </lineage>
</organism>